<feature type="transmembrane region" description="Helical" evidence="5">
    <location>
        <begin position="192"/>
        <end position="210"/>
    </location>
</feature>
<accession>E8V700</accession>
<feature type="transmembrane region" description="Helical" evidence="5">
    <location>
        <begin position="378"/>
        <end position="398"/>
    </location>
</feature>
<dbReference type="STRING" id="401053.AciPR4_0807"/>
<keyword evidence="4 5" id="KW-0472">Membrane</keyword>
<dbReference type="HOGENOM" id="CLU_015263_1_1_0"/>
<dbReference type="Pfam" id="PF00654">
    <property type="entry name" value="Voltage_CLC"/>
    <property type="match status" value="1"/>
</dbReference>
<evidence type="ECO:0000256" key="4">
    <source>
        <dbReference type="ARBA" id="ARBA00023136"/>
    </source>
</evidence>
<evidence type="ECO:0000313" key="7">
    <source>
        <dbReference type="Proteomes" id="UP000006844"/>
    </source>
</evidence>
<evidence type="ECO:0000256" key="1">
    <source>
        <dbReference type="ARBA" id="ARBA00004141"/>
    </source>
</evidence>
<protein>
    <submittedName>
        <fullName evidence="6">Cl-channel voltage-gated family protein</fullName>
    </submittedName>
</protein>
<feature type="transmembrane region" description="Helical" evidence="5">
    <location>
        <begin position="230"/>
        <end position="251"/>
    </location>
</feature>
<proteinExistence type="predicted"/>
<reference evidence="6 7" key="1">
    <citation type="journal article" date="2012" name="Stand. Genomic Sci.">
        <title>Complete genome sequence of Terriglobus saanensis type strain SP1PR4(T), an Acidobacteria from tundra soil.</title>
        <authorList>
            <person name="Rawat S.R."/>
            <person name="Mannisto M.K."/>
            <person name="Starovoytov V."/>
            <person name="Goodwin L."/>
            <person name="Nolan M."/>
            <person name="Hauser L."/>
            <person name="Land M."/>
            <person name="Davenport K.W."/>
            <person name="Woyke T."/>
            <person name="Haggblom M.M."/>
        </authorList>
    </citation>
    <scope>NUCLEOTIDE SEQUENCE</scope>
    <source>
        <strain evidence="7">ATCC BAA-1853 / DSM 23119 / SP1PR4</strain>
    </source>
</reference>
<keyword evidence="7" id="KW-1185">Reference proteome</keyword>
<dbReference type="InterPro" id="IPR001807">
    <property type="entry name" value="ClC"/>
</dbReference>
<dbReference type="Proteomes" id="UP000006844">
    <property type="component" value="Chromosome"/>
</dbReference>
<sequence>MPEGLSTRPTTPHFTWKHAFHLGTGLRWIGISAVIGALAGTASAFLLVSLDFATKTREAHRWLIALLPVAGFSVGLLYRHFGSKVEGGNALILEEIHDPQETISLRMTPLILLGTFLTHLFGGSAGREGTALQTGASLADQLTQPLGLDGSQRRLLLMAGLSAGFGSVFGTPLAGFVFGMEVLGVARLLTPALGPCLIAAVVGDIVTRAWRVHHTIYRVDALAGFTPRTVLASVLAGALFGLMALIFSYGVHHLSSWSKKLVRFGPLRPAIGGVIIATAVFTMGTTRYIGLGVPVIVDAFHHVLPRADFAWKTIFTVVTLGLGFKGGEVTPLFFIGATMGNALSAVLPLPASLLAGMGFVAVFAGAAKTPIASTIMAFELFGPVPGCFAAIACVASYLCSGKLGIYPLRKQI</sequence>
<dbReference type="GO" id="GO:0015108">
    <property type="term" value="F:chloride transmembrane transporter activity"/>
    <property type="evidence" value="ECO:0007669"/>
    <property type="project" value="InterPro"/>
</dbReference>
<dbReference type="Gene3D" id="1.10.3080.10">
    <property type="entry name" value="Clc chloride channel"/>
    <property type="match status" value="1"/>
</dbReference>
<name>E8V700_TERSS</name>
<dbReference type="RefSeq" id="WP_013567373.1">
    <property type="nucleotide sequence ID" value="NC_014963.1"/>
</dbReference>
<dbReference type="KEGG" id="tsa:AciPR4_0807"/>
<evidence type="ECO:0000256" key="3">
    <source>
        <dbReference type="ARBA" id="ARBA00022989"/>
    </source>
</evidence>
<dbReference type="eggNOG" id="COG0038">
    <property type="taxonomic scope" value="Bacteria"/>
</dbReference>
<feature type="transmembrane region" description="Helical" evidence="5">
    <location>
        <begin position="271"/>
        <end position="297"/>
    </location>
</feature>
<feature type="transmembrane region" description="Helical" evidence="5">
    <location>
        <begin position="28"/>
        <end position="50"/>
    </location>
</feature>
<dbReference type="EMBL" id="CP002467">
    <property type="protein sequence ID" value="ADV81640.1"/>
    <property type="molecule type" value="Genomic_DNA"/>
</dbReference>
<evidence type="ECO:0000313" key="6">
    <source>
        <dbReference type="EMBL" id="ADV81640.1"/>
    </source>
</evidence>
<comment type="subcellular location">
    <subcellularLocation>
        <location evidence="1">Membrane</location>
        <topology evidence="1">Multi-pass membrane protein</topology>
    </subcellularLocation>
</comment>
<feature type="transmembrane region" description="Helical" evidence="5">
    <location>
        <begin position="347"/>
        <end position="366"/>
    </location>
</feature>
<dbReference type="GO" id="GO:0016020">
    <property type="term" value="C:membrane"/>
    <property type="evidence" value="ECO:0007669"/>
    <property type="project" value="UniProtKB-SubCell"/>
</dbReference>
<feature type="transmembrane region" description="Helical" evidence="5">
    <location>
        <begin position="309"/>
        <end position="327"/>
    </location>
</feature>
<dbReference type="SUPFAM" id="SSF81340">
    <property type="entry name" value="Clc chloride channel"/>
    <property type="match status" value="1"/>
</dbReference>
<dbReference type="PANTHER" id="PTHR43427">
    <property type="entry name" value="CHLORIDE CHANNEL PROTEIN CLC-E"/>
    <property type="match status" value="1"/>
</dbReference>
<keyword evidence="3 5" id="KW-1133">Transmembrane helix</keyword>
<dbReference type="PANTHER" id="PTHR43427:SF12">
    <property type="entry name" value="CHLORIDE TRANSPORTER"/>
    <property type="match status" value="1"/>
</dbReference>
<keyword evidence="2 5" id="KW-0812">Transmembrane</keyword>
<dbReference type="InterPro" id="IPR050368">
    <property type="entry name" value="ClC-type_chloride_channel"/>
</dbReference>
<organism evidence="6 7">
    <name type="scientific">Terriglobus saanensis (strain ATCC BAA-1853 / DSM 23119 / SP1PR4)</name>
    <dbReference type="NCBI Taxonomy" id="401053"/>
    <lineage>
        <taxon>Bacteria</taxon>
        <taxon>Pseudomonadati</taxon>
        <taxon>Acidobacteriota</taxon>
        <taxon>Terriglobia</taxon>
        <taxon>Terriglobales</taxon>
        <taxon>Acidobacteriaceae</taxon>
        <taxon>Terriglobus</taxon>
    </lineage>
</organism>
<gene>
    <name evidence="6" type="ordered locus">AciPR4_0807</name>
</gene>
<evidence type="ECO:0000256" key="2">
    <source>
        <dbReference type="ARBA" id="ARBA00022692"/>
    </source>
</evidence>
<feature type="transmembrane region" description="Helical" evidence="5">
    <location>
        <begin position="155"/>
        <end position="180"/>
    </location>
</feature>
<feature type="transmembrane region" description="Helical" evidence="5">
    <location>
        <begin position="62"/>
        <end position="81"/>
    </location>
</feature>
<dbReference type="InterPro" id="IPR014743">
    <property type="entry name" value="Cl-channel_core"/>
</dbReference>
<evidence type="ECO:0000256" key="5">
    <source>
        <dbReference type="SAM" id="Phobius"/>
    </source>
</evidence>
<dbReference type="AlphaFoldDB" id="E8V700"/>